<keyword evidence="2" id="KW-0813">Transport</keyword>
<evidence type="ECO:0000256" key="1">
    <source>
        <dbReference type="ARBA" id="ARBA00004141"/>
    </source>
</evidence>
<feature type="transmembrane region" description="Helical" evidence="13">
    <location>
        <begin position="452"/>
        <end position="472"/>
    </location>
</feature>
<feature type="transmembrane region" description="Helical" evidence="13">
    <location>
        <begin position="166"/>
        <end position="187"/>
    </location>
</feature>
<feature type="transmembrane region" description="Helical" evidence="13">
    <location>
        <begin position="388"/>
        <end position="407"/>
    </location>
</feature>
<name>A0AAV0YEG5_VICFA</name>
<dbReference type="GO" id="GO:0016020">
    <property type="term" value="C:membrane"/>
    <property type="evidence" value="ECO:0007669"/>
    <property type="project" value="UniProtKB-SubCell"/>
</dbReference>
<evidence type="ECO:0000256" key="8">
    <source>
        <dbReference type="ARBA" id="ARBA00023065"/>
    </source>
</evidence>
<gene>
    <name evidence="16" type="ORF">VFH_U004560</name>
</gene>
<evidence type="ECO:0000256" key="11">
    <source>
        <dbReference type="ARBA" id="ARBA00054890"/>
    </source>
</evidence>
<feature type="transmembrane region" description="Helical" evidence="13">
    <location>
        <begin position="306"/>
        <end position="329"/>
    </location>
</feature>
<keyword evidence="5 13" id="KW-0812">Transmembrane</keyword>
<feature type="region of interest" description="Disordered" evidence="12">
    <location>
        <begin position="1"/>
        <end position="24"/>
    </location>
</feature>
<feature type="transmembrane region" description="Helical" evidence="13">
    <location>
        <begin position="419"/>
        <end position="440"/>
    </location>
</feature>
<evidence type="ECO:0000313" key="16">
    <source>
        <dbReference type="EMBL" id="CAI8582948.1"/>
    </source>
</evidence>
<dbReference type="EMBL" id="CATIWC010000288">
    <property type="protein sequence ID" value="CAI8582948.1"/>
    <property type="molecule type" value="Genomic_DNA"/>
</dbReference>
<evidence type="ECO:0000256" key="7">
    <source>
        <dbReference type="ARBA" id="ARBA00022989"/>
    </source>
</evidence>
<feature type="transmembrane region" description="Helical" evidence="13">
    <location>
        <begin position="69"/>
        <end position="90"/>
    </location>
</feature>
<evidence type="ECO:0000256" key="12">
    <source>
        <dbReference type="SAM" id="MobiDB-lite"/>
    </source>
</evidence>
<evidence type="ECO:0000259" key="14">
    <source>
        <dbReference type="Pfam" id="PF00999"/>
    </source>
</evidence>
<sequence length="809" mass="90630">MTRKFPVNGLLQSPNNEWQQQHQNSIPSRILQEKMVKSNNGTAFSSYEILCQIQPNTHPSGIFYGDNPLTHAFSLLLFHLILVTAMTRMVRFILKPLKQPNIVSQIIGGVIIGPSFLGRSKWYHRSIKPEAAQFLMSNLGVMGFMFFVFVYGVKMDPTLLKKSGKMHISIALTSITIPTIAVFVIGLCLRKTMDKELGAVSSIGVLAGYLGITAFPVLYHILKELNLLNSDVGRFALATALISDAFGILSVLAFEASQQGQTRAENALWYLISIAVIFSILLGCLRPIMLWINHKTPEGQQVDQSLVVAILLGVFVMAFITDMFGIAIVNGPLWLGLAIPDGPGLGATLVQKSETIMNEFLMPFSFILIGHYTDFFALAAFDWKYLKPLFLMVLTGYLLKFFVTWMATMYWRMPFRDGLTFSLIMSLRGQIEFILFVHLMDKRILNKPEFTMLVIVTTALTATFTPLISILYDPTRPYMLNQRRNLQHNPPSEELRIVLCVLDTENTNGLIQLLDVTNPTSNNPISVSSLRLFELAGRATPLLIDHMKQEAPQIYGWTHTINALRTYQQIKQGFMKIQFFTAVAPKQSMFQTVCELSLEQEASLIILPFINRGFYYHGVRRTLNSQVLDNAPCSIAILVDKGHLETTMPTTANSARRSRHRFAVMFLGGADAREALVYADRMVANEEVSLTVIRFLSHNNIGDNELEKKLDDGIVTSFWVKNERNQRVVYKEVVVKNGEETIGAINDMNDGGFDLLIVGRKQGINPNILTGLSEWSESDELGLIGDYVSSQDFVGSASVLVVQQQVLRG</sequence>
<evidence type="ECO:0000256" key="5">
    <source>
        <dbReference type="ARBA" id="ARBA00022692"/>
    </source>
</evidence>
<dbReference type="Pfam" id="PF23259">
    <property type="entry name" value="CHX17_C"/>
    <property type="match status" value="1"/>
</dbReference>
<dbReference type="PANTHER" id="PTHR32468">
    <property type="entry name" value="CATION/H + ANTIPORTER"/>
    <property type="match status" value="1"/>
</dbReference>
<dbReference type="GO" id="GO:0012505">
    <property type="term" value="C:endomembrane system"/>
    <property type="evidence" value="ECO:0007669"/>
    <property type="project" value="TreeGrafter"/>
</dbReference>
<comment type="similarity">
    <text evidence="10">Belongs to the monovalent cation:proton antiporter 2 (CPA2) transporter (TC 2.A.37) family. CHX (TC 2.A.37.4) subfamily.</text>
</comment>
<organism evidence="16 17">
    <name type="scientific">Vicia faba</name>
    <name type="common">Broad bean</name>
    <name type="synonym">Faba vulgaris</name>
    <dbReference type="NCBI Taxonomy" id="3906"/>
    <lineage>
        <taxon>Eukaryota</taxon>
        <taxon>Viridiplantae</taxon>
        <taxon>Streptophyta</taxon>
        <taxon>Embryophyta</taxon>
        <taxon>Tracheophyta</taxon>
        <taxon>Spermatophyta</taxon>
        <taxon>Magnoliopsida</taxon>
        <taxon>eudicotyledons</taxon>
        <taxon>Gunneridae</taxon>
        <taxon>Pentapetalae</taxon>
        <taxon>rosids</taxon>
        <taxon>fabids</taxon>
        <taxon>Fabales</taxon>
        <taxon>Fabaceae</taxon>
        <taxon>Papilionoideae</taxon>
        <taxon>50 kb inversion clade</taxon>
        <taxon>NPAAA clade</taxon>
        <taxon>Hologalegina</taxon>
        <taxon>IRL clade</taxon>
        <taxon>Fabeae</taxon>
        <taxon>Vicia</taxon>
    </lineage>
</organism>
<dbReference type="Gene3D" id="1.20.1530.20">
    <property type="match status" value="1"/>
</dbReference>
<dbReference type="InterPro" id="IPR006153">
    <property type="entry name" value="Cation/H_exchanger_TM"/>
</dbReference>
<dbReference type="GO" id="GO:1902600">
    <property type="term" value="P:proton transmembrane transport"/>
    <property type="evidence" value="ECO:0007669"/>
    <property type="project" value="InterPro"/>
</dbReference>
<dbReference type="PANTHER" id="PTHR32468:SF109">
    <property type="entry name" value="CATION_H(+) ANTIPORTER 24-RELATED"/>
    <property type="match status" value="1"/>
</dbReference>
<feature type="transmembrane region" description="Helical" evidence="13">
    <location>
        <begin position="102"/>
        <end position="119"/>
    </location>
</feature>
<dbReference type="Proteomes" id="UP001157006">
    <property type="component" value="Unassembled WGS sequence"/>
</dbReference>
<dbReference type="Pfam" id="PF00999">
    <property type="entry name" value="Na_H_Exchanger"/>
    <property type="match status" value="1"/>
</dbReference>
<keyword evidence="8" id="KW-0406">Ion transport</keyword>
<feature type="domain" description="Cation/H+ exchanger transmembrane" evidence="14">
    <location>
        <begin position="86"/>
        <end position="467"/>
    </location>
</feature>
<evidence type="ECO:0000256" key="10">
    <source>
        <dbReference type="ARBA" id="ARBA00038341"/>
    </source>
</evidence>
<dbReference type="GO" id="GO:0006813">
    <property type="term" value="P:potassium ion transport"/>
    <property type="evidence" value="ECO:0007669"/>
    <property type="project" value="UniProtKB-KW"/>
</dbReference>
<feature type="transmembrane region" description="Helical" evidence="13">
    <location>
        <begin position="234"/>
        <end position="255"/>
    </location>
</feature>
<evidence type="ECO:0000256" key="4">
    <source>
        <dbReference type="ARBA" id="ARBA00022538"/>
    </source>
</evidence>
<accession>A0AAV0YEG5</accession>
<evidence type="ECO:0000313" key="17">
    <source>
        <dbReference type="Proteomes" id="UP001157006"/>
    </source>
</evidence>
<evidence type="ECO:0008006" key="18">
    <source>
        <dbReference type="Google" id="ProtNLM"/>
    </source>
</evidence>
<evidence type="ECO:0000256" key="13">
    <source>
        <dbReference type="SAM" id="Phobius"/>
    </source>
</evidence>
<dbReference type="InterPro" id="IPR057290">
    <property type="entry name" value="CHX17_C"/>
</dbReference>
<dbReference type="FunFam" id="1.20.1530.20:FF:000022">
    <property type="entry name" value="Cation/H(+) antiporter 24"/>
    <property type="match status" value="1"/>
</dbReference>
<feature type="compositionally biased region" description="Polar residues" evidence="12">
    <location>
        <begin position="10"/>
        <end position="24"/>
    </location>
</feature>
<comment type="caution">
    <text evidence="16">The sequence shown here is derived from an EMBL/GenBank/DDBJ whole genome shotgun (WGS) entry which is preliminary data.</text>
</comment>
<dbReference type="InterPro" id="IPR050794">
    <property type="entry name" value="CPA2_transporter"/>
</dbReference>
<keyword evidence="17" id="KW-1185">Reference proteome</keyword>
<dbReference type="GO" id="GO:0006885">
    <property type="term" value="P:regulation of pH"/>
    <property type="evidence" value="ECO:0007669"/>
    <property type="project" value="TreeGrafter"/>
</dbReference>
<feature type="transmembrane region" description="Helical" evidence="13">
    <location>
        <begin position="267"/>
        <end position="285"/>
    </location>
</feature>
<evidence type="ECO:0000256" key="9">
    <source>
        <dbReference type="ARBA" id="ARBA00023136"/>
    </source>
</evidence>
<evidence type="ECO:0000259" key="15">
    <source>
        <dbReference type="Pfam" id="PF23259"/>
    </source>
</evidence>
<evidence type="ECO:0000256" key="2">
    <source>
        <dbReference type="ARBA" id="ARBA00022448"/>
    </source>
</evidence>
<feature type="transmembrane region" description="Helical" evidence="13">
    <location>
        <begin position="360"/>
        <end position="381"/>
    </location>
</feature>
<keyword evidence="9 13" id="KW-0472">Membrane</keyword>
<dbReference type="GO" id="GO:0015297">
    <property type="term" value="F:antiporter activity"/>
    <property type="evidence" value="ECO:0007669"/>
    <property type="project" value="UniProtKB-KW"/>
</dbReference>
<comment type="function">
    <text evidence="11">May operate as a cation/H(+) antiporter.</text>
</comment>
<feature type="domain" description="Cation/H(+) antiporter C-terminal" evidence="15">
    <location>
        <begin position="663"/>
        <end position="805"/>
    </location>
</feature>
<dbReference type="InterPro" id="IPR038770">
    <property type="entry name" value="Na+/solute_symporter_sf"/>
</dbReference>
<feature type="transmembrane region" description="Helical" evidence="13">
    <location>
        <begin position="199"/>
        <end position="222"/>
    </location>
</feature>
<dbReference type="AlphaFoldDB" id="A0AAV0YEG5"/>
<reference evidence="16 17" key="1">
    <citation type="submission" date="2023-01" db="EMBL/GenBank/DDBJ databases">
        <authorList>
            <person name="Kreplak J."/>
        </authorList>
    </citation>
    <scope>NUCLEOTIDE SEQUENCE [LARGE SCALE GENOMIC DNA]</scope>
</reference>
<keyword evidence="7 13" id="KW-1133">Transmembrane helix</keyword>
<feature type="transmembrane region" description="Helical" evidence="13">
    <location>
        <begin position="131"/>
        <end position="154"/>
    </location>
</feature>
<keyword evidence="3" id="KW-0050">Antiport</keyword>
<comment type="subcellular location">
    <subcellularLocation>
        <location evidence="1">Membrane</location>
        <topology evidence="1">Multi-pass membrane protein</topology>
    </subcellularLocation>
</comment>
<keyword evidence="4" id="KW-0633">Potassium transport</keyword>
<evidence type="ECO:0000256" key="6">
    <source>
        <dbReference type="ARBA" id="ARBA00022958"/>
    </source>
</evidence>
<protein>
    <recommendedName>
        <fullName evidence="18">Cation/H+ exchanger domain-containing protein</fullName>
    </recommendedName>
</protein>
<keyword evidence="6" id="KW-0630">Potassium</keyword>
<proteinExistence type="inferred from homology"/>
<evidence type="ECO:0000256" key="3">
    <source>
        <dbReference type="ARBA" id="ARBA00022449"/>
    </source>
</evidence>